<gene>
    <name evidence="2" type="ORF">FB567DRAFT_315259</name>
</gene>
<comment type="caution">
    <text evidence="2">The sequence shown here is derived from an EMBL/GenBank/DDBJ whole genome shotgun (WGS) entry which is preliminary data.</text>
</comment>
<feature type="transmembrane region" description="Helical" evidence="1">
    <location>
        <begin position="243"/>
        <end position="262"/>
    </location>
</feature>
<feature type="transmembrane region" description="Helical" evidence="1">
    <location>
        <begin position="181"/>
        <end position="203"/>
    </location>
</feature>
<keyword evidence="3" id="KW-1185">Reference proteome</keyword>
<dbReference type="EMBL" id="JAGMVJ010000006">
    <property type="protein sequence ID" value="KAH7089946.1"/>
    <property type="molecule type" value="Genomic_DNA"/>
</dbReference>
<sequence>MNSTTEIVGWAPEPRARGTISLLWSCFATTFLCTWNAIHPNLPGLREGKRTIIIRRLRYVFTCLLLPEYYALTALSHLANAMLVEKEAKAAAPNSRWSLKQSFFLLMGGFVFQDDFDGAPRYRYNTYMLMRLLKSQQLPWPKSSDEEIDDRSKADWIMKSLALLQIVWFTTQVTGRWVQGLAVTTLELFTFSIVICGIVTYMASWKKPFDVQVPVATRVRYVPFADNNRTTLNDSYISQGVDWLVWSAFIVCLVSGSIQISGWNFHFPSKTEQLLWRISSVACAVLPLLYFTLCLMRSLSTFEEKVAKKVFLSLYTLFRIYMFVEMFVSLRAAPTSVYQTPQWSQYFPSFS</sequence>
<feature type="transmembrane region" description="Helical" evidence="1">
    <location>
        <begin position="20"/>
        <end position="38"/>
    </location>
</feature>
<dbReference type="OrthoDB" id="3061561at2759"/>
<evidence type="ECO:0000256" key="1">
    <source>
        <dbReference type="SAM" id="Phobius"/>
    </source>
</evidence>
<protein>
    <submittedName>
        <fullName evidence="2">Uncharacterized protein</fullName>
    </submittedName>
</protein>
<dbReference type="AlphaFoldDB" id="A0A8K0W123"/>
<feature type="transmembrane region" description="Helical" evidence="1">
    <location>
        <begin position="310"/>
        <end position="330"/>
    </location>
</feature>
<proteinExistence type="predicted"/>
<name>A0A8K0W123_9PLEO</name>
<evidence type="ECO:0000313" key="2">
    <source>
        <dbReference type="EMBL" id="KAH7089946.1"/>
    </source>
</evidence>
<keyword evidence="1" id="KW-0812">Transmembrane</keyword>
<dbReference type="PANTHER" id="PTHR35043:SF8">
    <property type="entry name" value="DUF4220 DOMAIN-CONTAINING PROTEIN"/>
    <property type="match status" value="1"/>
</dbReference>
<feature type="transmembrane region" description="Helical" evidence="1">
    <location>
        <begin position="274"/>
        <end position="298"/>
    </location>
</feature>
<reference evidence="2" key="1">
    <citation type="journal article" date="2021" name="Nat. Commun.">
        <title>Genetic determinants of endophytism in the Arabidopsis root mycobiome.</title>
        <authorList>
            <person name="Mesny F."/>
            <person name="Miyauchi S."/>
            <person name="Thiergart T."/>
            <person name="Pickel B."/>
            <person name="Atanasova L."/>
            <person name="Karlsson M."/>
            <person name="Huettel B."/>
            <person name="Barry K.W."/>
            <person name="Haridas S."/>
            <person name="Chen C."/>
            <person name="Bauer D."/>
            <person name="Andreopoulos W."/>
            <person name="Pangilinan J."/>
            <person name="LaButti K."/>
            <person name="Riley R."/>
            <person name="Lipzen A."/>
            <person name="Clum A."/>
            <person name="Drula E."/>
            <person name="Henrissat B."/>
            <person name="Kohler A."/>
            <person name="Grigoriev I.V."/>
            <person name="Martin F.M."/>
            <person name="Hacquard S."/>
        </authorList>
    </citation>
    <scope>NUCLEOTIDE SEQUENCE</scope>
    <source>
        <strain evidence="2">MPI-SDFR-AT-0120</strain>
    </source>
</reference>
<feature type="transmembrane region" description="Helical" evidence="1">
    <location>
        <begin position="59"/>
        <end position="79"/>
    </location>
</feature>
<dbReference type="PANTHER" id="PTHR35043">
    <property type="entry name" value="TRANSCRIPTION FACTOR DOMAIN-CONTAINING PROTEIN"/>
    <property type="match status" value="1"/>
</dbReference>
<organism evidence="2 3">
    <name type="scientific">Paraphoma chrysanthemicola</name>
    <dbReference type="NCBI Taxonomy" id="798071"/>
    <lineage>
        <taxon>Eukaryota</taxon>
        <taxon>Fungi</taxon>
        <taxon>Dikarya</taxon>
        <taxon>Ascomycota</taxon>
        <taxon>Pezizomycotina</taxon>
        <taxon>Dothideomycetes</taxon>
        <taxon>Pleosporomycetidae</taxon>
        <taxon>Pleosporales</taxon>
        <taxon>Pleosporineae</taxon>
        <taxon>Phaeosphaeriaceae</taxon>
        <taxon>Paraphoma</taxon>
    </lineage>
</organism>
<evidence type="ECO:0000313" key="3">
    <source>
        <dbReference type="Proteomes" id="UP000813461"/>
    </source>
</evidence>
<keyword evidence="1" id="KW-1133">Transmembrane helix</keyword>
<keyword evidence="1" id="KW-0472">Membrane</keyword>
<dbReference type="Proteomes" id="UP000813461">
    <property type="component" value="Unassembled WGS sequence"/>
</dbReference>
<accession>A0A8K0W123</accession>